<protein>
    <submittedName>
        <fullName evidence="4">Trypsin-like peptidase domain-containing protein</fullName>
    </submittedName>
</protein>
<reference evidence="5" key="1">
    <citation type="journal article" date="2019" name="Int. J. Syst. Evol. Microbiol.">
        <title>The Global Catalogue of Microorganisms (GCM) 10K type strain sequencing project: providing services to taxonomists for standard genome sequencing and annotation.</title>
        <authorList>
            <consortium name="The Broad Institute Genomics Platform"/>
            <consortium name="The Broad Institute Genome Sequencing Center for Infectious Disease"/>
            <person name="Wu L."/>
            <person name="Ma J."/>
        </authorList>
    </citation>
    <scope>NUCLEOTIDE SEQUENCE [LARGE SCALE GENOMIC DNA]</scope>
    <source>
        <strain evidence="5">JCM 18326</strain>
    </source>
</reference>
<dbReference type="PRINTS" id="PR00834">
    <property type="entry name" value="PROTEASES2C"/>
</dbReference>
<dbReference type="Pfam" id="PF13180">
    <property type="entry name" value="PDZ_2"/>
    <property type="match status" value="1"/>
</dbReference>
<keyword evidence="5" id="KW-1185">Reference proteome</keyword>
<feature type="domain" description="PDZ" evidence="3">
    <location>
        <begin position="288"/>
        <end position="360"/>
    </location>
</feature>
<dbReference type="RefSeq" id="WP_345371140.1">
    <property type="nucleotide sequence ID" value="NZ_BAABJX010000028.1"/>
</dbReference>
<dbReference type="InterPro" id="IPR001478">
    <property type="entry name" value="PDZ"/>
</dbReference>
<evidence type="ECO:0000313" key="5">
    <source>
        <dbReference type="Proteomes" id="UP001500298"/>
    </source>
</evidence>
<dbReference type="PANTHER" id="PTHR43343">
    <property type="entry name" value="PEPTIDASE S12"/>
    <property type="match status" value="1"/>
</dbReference>
<name>A0ABP9DCF7_9BACT</name>
<keyword evidence="1" id="KW-0645">Protease</keyword>
<accession>A0ABP9DCF7</accession>
<dbReference type="Pfam" id="PF13365">
    <property type="entry name" value="Trypsin_2"/>
    <property type="match status" value="1"/>
</dbReference>
<dbReference type="Proteomes" id="UP001500298">
    <property type="component" value="Unassembled WGS sequence"/>
</dbReference>
<dbReference type="InterPro" id="IPR009003">
    <property type="entry name" value="Peptidase_S1_PA"/>
</dbReference>
<dbReference type="SUPFAM" id="SSF50494">
    <property type="entry name" value="Trypsin-like serine proteases"/>
    <property type="match status" value="1"/>
</dbReference>
<gene>
    <name evidence="4" type="ORF">GCM10023331_18230</name>
</gene>
<evidence type="ECO:0000256" key="1">
    <source>
        <dbReference type="ARBA" id="ARBA00022670"/>
    </source>
</evidence>
<comment type="caution">
    <text evidence="4">The sequence shown here is derived from an EMBL/GenBank/DDBJ whole genome shotgun (WGS) entry which is preliminary data.</text>
</comment>
<evidence type="ECO:0000256" key="2">
    <source>
        <dbReference type="ARBA" id="ARBA00022801"/>
    </source>
</evidence>
<dbReference type="PROSITE" id="PS50106">
    <property type="entry name" value="PDZ"/>
    <property type="match status" value="1"/>
</dbReference>
<dbReference type="SUPFAM" id="SSF50156">
    <property type="entry name" value="PDZ domain-like"/>
    <property type="match status" value="2"/>
</dbReference>
<sequence>MRQFFMTVFLSLSMGLLGAYLYEVWSESAQEKEVQAYLSNHNMTGADVVPLTYSSDRDWNRVKEGESTKNIPVSFVEAAENATRSVVYIKTFTDRSSYSGGGTWLDLFFDRRSSGRGQLGSGSGVIYSADGYVVTNNHVVKGADRIEVVYQKRTYSAELKGIDPSTDLALLKIEADNLPSIRVASSRAVSVGDWVLAVGNPFNLATTVTAGIVSAKGRKINILKDLFPIESFIQTDAAINPGNSGGALVNTDGDLVGINTAILSKTGSYAGYGFAVPSDIMVKVVNDIIQYGAVQKAFLGAEVAEIDENISRQLQLKSLEGVVIFEVEEGGGAAKAGLKKGDVIKKIDNYTILTEADYAEQLSFYAPGDQVTVNYLRKGALASAKLTLTNVEGGTGIARKKIYNASNIGAKFETVPKLERTRLGIDSGIRILGVDRGGLIDRMDLYKGEIIVSINRFPINEAKDFSEILEQIRGRVILEVLNRNGQRKYYSYIF</sequence>
<dbReference type="Gene3D" id="2.40.10.120">
    <property type="match status" value="1"/>
</dbReference>
<dbReference type="Gene3D" id="2.30.42.10">
    <property type="match status" value="2"/>
</dbReference>
<proteinExistence type="predicted"/>
<evidence type="ECO:0000259" key="3">
    <source>
        <dbReference type="PROSITE" id="PS50106"/>
    </source>
</evidence>
<dbReference type="EMBL" id="BAABJX010000028">
    <property type="protein sequence ID" value="GAA4833340.1"/>
    <property type="molecule type" value="Genomic_DNA"/>
</dbReference>
<dbReference type="InterPro" id="IPR001940">
    <property type="entry name" value="Peptidase_S1C"/>
</dbReference>
<dbReference type="SMART" id="SM00228">
    <property type="entry name" value="PDZ"/>
    <property type="match status" value="2"/>
</dbReference>
<keyword evidence="2" id="KW-0378">Hydrolase</keyword>
<dbReference type="PANTHER" id="PTHR43343:SF3">
    <property type="entry name" value="PROTEASE DO-LIKE 8, CHLOROPLASTIC"/>
    <property type="match status" value="1"/>
</dbReference>
<dbReference type="InterPro" id="IPR051201">
    <property type="entry name" value="Chloro_Bact_Ser_Proteases"/>
</dbReference>
<dbReference type="InterPro" id="IPR036034">
    <property type="entry name" value="PDZ_sf"/>
</dbReference>
<organism evidence="4 5">
    <name type="scientific">Algivirga pacifica</name>
    <dbReference type="NCBI Taxonomy" id="1162670"/>
    <lineage>
        <taxon>Bacteria</taxon>
        <taxon>Pseudomonadati</taxon>
        <taxon>Bacteroidota</taxon>
        <taxon>Cytophagia</taxon>
        <taxon>Cytophagales</taxon>
        <taxon>Flammeovirgaceae</taxon>
        <taxon>Algivirga</taxon>
    </lineage>
</organism>
<evidence type="ECO:0000313" key="4">
    <source>
        <dbReference type="EMBL" id="GAA4833340.1"/>
    </source>
</evidence>